<evidence type="ECO:0000256" key="2">
    <source>
        <dbReference type="ARBA" id="ARBA00022679"/>
    </source>
</evidence>
<dbReference type="AlphaFoldDB" id="A0A3S4X8Y6"/>
<gene>
    <name evidence="5" type="primary">iolC_4</name>
    <name evidence="5" type="ORF">NCTC13071_02561</name>
</gene>
<dbReference type="EC" id="2.7.1.92" evidence="5"/>
<dbReference type="CDD" id="cd01166">
    <property type="entry name" value="KdgK"/>
    <property type="match status" value="1"/>
</dbReference>
<reference evidence="5 6" key="1">
    <citation type="submission" date="2018-12" db="EMBL/GenBank/DDBJ databases">
        <authorList>
            <consortium name="Pathogen Informatics"/>
        </authorList>
    </citation>
    <scope>NUCLEOTIDE SEQUENCE [LARGE SCALE GENOMIC DNA]</scope>
    <source>
        <strain evidence="5 6">NCTC13071</strain>
    </source>
</reference>
<dbReference type="InterPro" id="IPR029056">
    <property type="entry name" value="Ribokinase-like"/>
</dbReference>
<name>A0A3S4X8Y6_9BACT</name>
<feature type="domain" description="Carbohydrate kinase PfkB" evidence="4">
    <location>
        <begin position="3"/>
        <end position="327"/>
    </location>
</feature>
<evidence type="ECO:0000259" key="4">
    <source>
        <dbReference type="Pfam" id="PF00294"/>
    </source>
</evidence>
<dbReference type="RefSeq" id="WP_018920605.1">
    <property type="nucleotide sequence ID" value="NZ_CAUURG010000042.1"/>
</dbReference>
<dbReference type="GeneID" id="85013292"/>
<dbReference type="PANTHER" id="PTHR43320">
    <property type="entry name" value="SUGAR KINASE"/>
    <property type="match status" value="1"/>
</dbReference>
<evidence type="ECO:0000256" key="3">
    <source>
        <dbReference type="ARBA" id="ARBA00022777"/>
    </source>
</evidence>
<dbReference type="PANTHER" id="PTHR43320:SF2">
    <property type="entry name" value="2-DEHYDRO-3-DEOXYGLUCONOKINASE_2-DEHYDRO-3-DEOXYGALACTONOKINASE"/>
    <property type="match status" value="1"/>
</dbReference>
<dbReference type="InterPro" id="IPR011611">
    <property type="entry name" value="PfkB_dom"/>
</dbReference>
<sequence length="347" mass="38946">MNKKIVTFGEILFRLSKENHFRLPQGHVFNGDFGGSEANVAVSLAVMGDQVEYVTRVPDNAIGHASLMHLREFGLDVKHVVLGGDRLGSYFFESAAAMRNSMVVYDRENSSFYTLKHGDIQWEPIFQDAVLFHCSGITCAMSQDALNTTFDALELAKSMGVEITCDINYRKNLWRYPGADAPKTLHRLMEYSSFIFGDQNEWEVGSGLKHIPFEAEDASYQIDKAAYLDYFHQLQRQFPHCKRMLIALRNQIASTHHTLTGVLFAEGKLYTTRIYDINPVVDPMGCGDAFVAGFIHARMKWPDDDQHCLDFALSASALKNTIIGDQNLASEAEIIANMSAQGGRIDR</sequence>
<evidence type="ECO:0000256" key="1">
    <source>
        <dbReference type="ARBA" id="ARBA00010688"/>
    </source>
</evidence>
<dbReference type="SUPFAM" id="SSF53613">
    <property type="entry name" value="Ribokinase-like"/>
    <property type="match status" value="1"/>
</dbReference>
<dbReference type="Proteomes" id="UP000274578">
    <property type="component" value="Chromosome 1"/>
</dbReference>
<evidence type="ECO:0000313" key="5">
    <source>
        <dbReference type="EMBL" id="VEH16524.1"/>
    </source>
</evidence>
<dbReference type="Gene3D" id="3.40.1190.20">
    <property type="match status" value="1"/>
</dbReference>
<comment type="similarity">
    <text evidence="1">Belongs to the carbohydrate kinase PfkB family.</text>
</comment>
<dbReference type="KEGG" id="poc:NCTC13071_02561"/>
<proteinExistence type="inferred from homology"/>
<protein>
    <submittedName>
        <fullName evidence="5">5-dehydro-2-deoxygluconokinase</fullName>
        <ecNumber evidence="5">2.7.1.92</ecNumber>
    </submittedName>
</protein>
<keyword evidence="2 5" id="KW-0808">Transferase</keyword>
<dbReference type="InterPro" id="IPR052700">
    <property type="entry name" value="Carb_kinase_PfkB-like"/>
</dbReference>
<dbReference type="GO" id="GO:0047590">
    <property type="term" value="F:5-dehydro-2-deoxygluconokinase activity"/>
    <property type="evidence" value="ECO:0007669"/>
    <property type="project" value="UniProtKB-EC"/>
</dbReference>
<dbReference type="Pfam" id="PF00294">
    <property type="entry name" value="PfkB"/>
    <property type="match status" value="1"/>
</dbReference>
<organism evidence="5 6">
    <name type="scientific">Segatella oris</name>
    <dbReference type="NCBI Taxonomy" id="28135"/>
    <lineage>
        <taxon>Bacteria</taxon>
        <taxon>Pseudomonadati</taxon>
        <taxon>Bacteroidota</taxon>
        <taxon>Bacteroidia</taxon>
        <taxon>Bacteroidales</taxon>
        <taxon>Prevotellaceae</taxon>
        <taxon>Segatella</taxon>
    </lineage>
</organism>
<evidence type="ECO:0000313" key="6">
    <source>
        <dbReference type="Proteomes" id="UP000274578"/>
    </source>
</evidence>
<keyword evidence="3 5" id="KW-0418">Kinase</keyword>
<dbReference type="EMBL" id="LR134384">
    <property type="protein sequence ID" value="VEH16524.1"/>
    <property type="molecule type" value="Genomic_DNA"/>
</dbReference>
<accession>A0A3S4X8Y6</accession>